<proteinExistence type="predicted"/>
<evidence type="ECO:0000256" key="1">
    <source>
        <dbReference type="SAM" id="SignalP"/>
    </source>
</evidence>
<dbReference type="AlphaFoldDB" id="A0A413H2Y1"/>
<dbReference type="EMBL" id="QSCF01000022">
    <property type="protein sequence ID" value="RGX77856.1"/>
    <property type="molecule type" value="Genomic_DNA"/>
</dbReference>
<feature type="signal peptide" evidence="1">
    <location>
        <begin position="1"/>
        <end position="24"/>
    </location>
</feature>
<reference evidence="2 3" key="1">
    <citation type="submission" date="2018-08" db="EMBL/GenBank/DDBJ databases">
        <title>A genome reference for cultivated species of the human gut microbiota.</title>
        <authorList>
            <person name="Zou Y."/>
            <person name="Xue W."/>
            <person name="Luo G."/>
        </authorList>
    </citation>
    <scope>NUCLEOTIDE SEQUENCE [LARGE SCALE GENOMIC DNA]</scope>
    <source>
        <strain evidence="2 3">OF03-9BH</strain>
    </source>
</reference>
<name>A0A413H2Y1_9BACE</name>
<dbReference type="Proteomes" id="UP000286075">
    <property type="component" value="Unassembled WGS sequence"/>
</dbReference>
<gene>
    <name evidence="2" type="ORF">DXA68_14025</name>
</gene>
<comment type="caution">
    <text evidence="2">The sequence shown here is derived from an EMBL/GenBank/DDBJ whole genome shotgun (WGS) entry which is preliminary data.</text>
</comment>
<evidence type="ECO:0000313" key="3">
    <source>
        <dbReference type="Proteomes" id="UP000286075"/>
    </source>
</evidence>
<dbReference type="OrthoDB" id="1042836at2"/>
<sequence length="143" mass="16160">MRMLRLIGMTLLVVMLAVNFTACSDDDDDNNGSVELSLANLRGTWDITKCYGWEYNSSGQKEEWTEEVTGEYVFFEDADGNGGYNDGYKDYYFASSLSGNKLILTSSEWLEGKTVVITKLTATELHIKATDAESEENYEMKKR</sequence>
<evidence type="ECO:0000313" key="2">
    <source>
        <dbReference type="EMBL" id="RGX77856.1"/>
    </source>
</evidence>
<feature type="chain" id="PRO_5019586622" description="Lipocalin-like domain-containing protein" evidence="1">
    <location>
        <begin position="25"/>
        <end position="143"/>
    </location>
</feature>
<keyword evidence="1" id="KW-0732">Signal</keyword>
<evidence type="ECO:0008006" key="4">
    <source>
        <dbReference type="Google" id="ProtNLM"/>
    </source>
</evidence>
<accession>A0A413H2Y1</accession>
<organism evidence="2 3">
    <name type="scientific">Bacteroides stercorirosoris</name>
    <dbReference type="NCBI Taxonomy" id="871324"/>
    <lineage>
        <taxon>Bacteria</taxon>
        <taxon>Pseudomonadati</taxon>
        <taxon>Bacteroidota</taxon>
        <taxon>Bacteroidia</taxon>
        <taxon>Bacteroidales</taxon>
        <taxon>Bacteroidaceae</taxon>
        <taxon>Bacteroides</taxon>
    </lineage>
</organism>
<protein>
    <recommendedName>
        <fullName evidence="4">Lipocalin-like domain-containing protein</fullName>
    </recommendedName>
</protein>